<protein>
    <recommendedName>
        <fullName evidence="5">Yip1 domain-containing protein</fullName>
    </recommendedName>
</protein>
<feature type="transmembrane region" description="Helical" evidence="2">
    <location>
        <begin position="57"/>
        <end position="83"/>
    </location>
</feature>
<keyword evidence="2" id="KW-0472">Membrane</keyword>
<reference evidence="3 4" key="1">
    <citation type="submission" date="2023-01" db="EMBL/GenBank/DDBJ databases">
        <title>Minimal conservation of predation-associated metabolite biosynthetic gene clusters underscores biosynthetic potential of Myxococcota including descriptions for ten novel species: Archangium lansinium sp. nov., Myxococcus landrumus sp. nov., Nannocystis bai.</title>
        <authorList>
            <person name="Ahearne A."/>
            <person name="Stevens C."/>
            <person name="Dowd S."/>
        </authorList>
    </citation>
    <scope>NUCLEOTIDE SEQUENCE [LARGE SCALE GENOMIC DNA]</scope>
    <source>
        <strain evidence="3 4">WIWO2</strain>
    </source>
</reference>
<name>A0ABT5BTT5_9BACT</name>
<dbReference type="EMBL" id="JAQNDK010000001">
    <property type="protein sequence ID" value="MDC0676990.1"/>
    <property type="molecule type" value="Genomic_DNA"/>
</dbReference>
<feature type="compositionally biased region" description="Low complexity" evidence="1">
    <location>
        <begin position="236"/>
        <end position="249"/>
    </location>
</feature>
<evidence type="ECO:0000313" key="3">
    <source>
        <dbReference type="EMBL" id="MDC0676990.1"/>
    </source>
</evidence>
<feature type="transmembrane region" description="Helical" evidence="2">
    <location>
        <begin position="28"/>
        <end position="51"/>
    </location>
</feature>
<proteinExistence type="predicted"/>
<keyword evidence="4" id="KW-1185">Reference proteome</keyword>
<dbReference type="RefSeq" id="WP_272093762.1">
    <property type="nucleotide sequence ID" value="NZ_JAQNDK010000001.1"/>
</dbReference>
<keyword evidence="2" id="KW-1133">Transmembrane helix</keyword>
<feature type="transmembrane region" description="Helical" evidence="2">
    <location>
        <begin position="95"/>
        <end position="121"/>
    </location>
</feature>
<feature type="transmembrane region" description="Helical" evidence="2">
    <location>
        <begin position="133"/>
        <end position="153"/>
    </location>
</feature>
<feature type="compositionally biased region" description="Basic and acidic residues" evidence="1">
    <location>
        <begin position="286"/>
        <end position="301"/>
    </location>
</feature>
<gene>
    <name evidence="3" type="ORF">POL72_04510</name>
</gene>
<sequence>MSASVVSRLLRAPSEVAASCREDRDIRAIALASLGAIALGSAVFGGVIGSFRGSEQIVFAAVKVPLAMLITLALSVPALHAFSAVLGRPWPMRSVIALALASAGRSSLVLLAFAPVLWLAIDVGLGYHASSVAAWLAYAVAGLAALGVLVRGIGAGRGRWLTAVAFMAVFFAVGGQAAWILRPYLGRPSEKEVPFLRAREGSFSDALVKSFRSALTYDDDLRSHGGLRPWEGPWRDGVAPVDDPPADGATVREVPPADGATQREISPADGATRREIPPADGAGLDGLDRGAERGDRVKEAP</sequence>
<comment type="caution">
    <text evidence="3">The sequence shown here is derived from an EMBL/GenBank/DDBJ whole genome shotgun (WGS) entry which is preliminary data.</text>
</comment>
<evidence type="ECO:0008006" key="5">
    <source>
        <dbReference type="Google" id="ProtNLM"/>
    </source>
</evidence>
<keyword evidence="2" id="KW-0812">Transmembrane</keyword>
<evidence type="ECO:0000256" key="2">
    <source>
        <dbReference type="SAM" id="Phobius"/>
    </source>
</evidence>
<evidence type="ECO:0000256" key="1">
    <source>
        <dbReference type="SAM" id="MobiDB-lite"/>
    </source>
</evidence>
<feature type="region of interest" description="Disordered" evidence="1">
    <location>
        <begin position="226"/>
        <end position="301"/>
    </location>
</feature>
<dbReference type="Proteomes" id="UP001217485">
    <property type="component" value="Unassembled WGS sequence"/>
</dbReference>
<evidence type="ECO:0000313" key="4">
    <source>
        <dbReference type="Proteomes" id="UP001217485"/>
    </source>
</evidence>
<organism evidence="3 4">
    <name type="scientific">Sorangium atrum</name>
    <dbReference type="NCBI Taxonomy" id="2995308"/>
    <lineage>
        <taxon>Bacteria</taxon>
        <taxon>Pseudomonadati</taxon>
        <taxon>Myxococcota</taxon>
        <taxon>Polyangia</taxon>
        <taxon>Polyangiales</taxon>
        <taxon>Polyangiaceae</taxon>
        <taxon>Sorangium</taxon>
    </lineage>
</organism>
<feature type="transmembrane region" description="Helical" evidence="2">
    <location>
        <begin position="160"/>
        <end position="181"/>
    </location>
</feature>
<accession>A0ABT5BTT5</accession>